<dbReference type="Pfam" id="PF02674">
    <property type="entry name" value="Colicin_V"/>
    <property type="match status" value="1"/>
</dbReference>
<evidence type="ECO:0000313" key="6">
    <source>
        <dbReference type="EMBL" id="HEC07281.1"/>
    </source>
</evidence>
<organism evidence="6">
    <name type="scientific">Thiolapillus brandeum</name>
    <dbReference type="NCBI Taxonomy" id="1076588"/>
    <lineage>
        <taxon>Bacteria</taxon>
        <taxon>Pseudomonadati</taxon>
        <taxon>Pseudomonadota</taxon>
        <taxon>Gammaproteobacteria</taxon>
        <taxon>Chromatiales</taxon>
        <taxon>Sedimenticolaceae</taxon>
        <taxon>Thiolapillus</taxon>
    </lineage>
</organism>
<dbReference type="AlphaFoldDB" id="A0A831WG82"/>
<dbReference type="EMBL" id="DRLF01000363">
    <property type="protein sequence ID" value="HEC07281.1"/>
    <property type="molecule type" value="Genomic_DNA"/>
</dbReference>
<feature type="transmembrane region" description="Helical" evidence="5">
    <location>
        <begin position="109"/>
        <end position="130"/>
    </location>
</feature>
<dbReference type="Proteomes" id="UP000886339">
    <property type="component" value="Unassembled WGS sequence"/>
</dbReference>
<keyword evidence="4 5" id="KW-0472">Membrane</keyword>
<accession>A0A831WG82</accession>
<feature type="transmembrane region" description="Helical" evidence="5">
    <location>
        <begin position="35"/>
        <end position="57"/>
    </location>
</feature>
<reference evidence="6" key="1">
    <citation type="journal article" date="2020" name="mSystems">
        <title>Genome- and Community-Level Interaction Insights into Carbon Utilization and Element Cycling Functions of Hydrothermarchaeota in Hydrothermal Sediment.</title>
        <authorList>
            <person name="Zhou Z."/>
            <person name="Liu Y."/>
            <person name="Xu W."/>
            <person name="Pan J."/>
            <person name="Luo Z.H."/>
            <person name="Li M."/>
        </authorList>
    </citation>
    <scope>NUCLEOTIDE SEQUENCE [LARGE SCALE GENOMIC DNA]</scope>
    <source>
        <strain evidence="6">HyVt-458</strain>
    </source>
</reference>
<evidence type="ECO:0000256" key="3">
    <source>
        <dbReference type="ARBA" id="ARBA00022989"/>
    </source>
</evidence>
<evidence type="ECO:0008006" key="7">
    <source>
        <dbReference type="Google" id="ProtNLM"/>
    </source>
</evidence>
<evidence type="ECO:0000256" key="1">
    <source>
        <dbReference type="ARBA" id="ARBA00004141"/>
    </source>
</evidence>
<protein>
    <recommendedName>
        <fullName evidence="7">CvpA family protein</fullName>
    </recommendedName>
</protein>
<dbReference type="GO" id="GO:0009403">
    <property type="term" value="P:toxin biosynthetic process"/>
    <property type="evidence" value="ECO:0007669"/>
    <property type="project" value="InterPro"/>
</dbReference>
<feature type="transmembrane region" description="Helical" evidence="5">
    <location>
        <begin position="6"/>
        <end position="23"/>
    </location>
</feature>
<comment type="subcellular location">
    <subcellularLocation>
        <location evidence="1">Membrane</location>
        <topology evidence="1">Multi-pass membrane protein</topology>
    </subcellularLocation>
</comment>
<dbReference type="InterPro" id="IPR003825">
    <property type="entry name" value="Colicin-V_CvpA"/>
</dbReference>
<comment type="caution">
    <text evidence="6">The sequence shown here is derived from an EMBL/GenBank/DDBJ whole genome shotgun (WGS) entry which is preliminary data.</text>
</comment>
<keyword evidence="2 5" id="KW-0812">Transmembrane</keyword>
<evidence type="ECO:0000256" key="4">
    <source>
        <dbReference type="ARBA" id="ARBA00023136"/>
    </source>
</evidence>
<feature type="transmembrane region" description="Helical" evidence="5">
    <location>
        <begin position="69"/>
        <end position="88"/>
    </location>
</feature>
<dbReference type="GO" id="GO:0016020">
    <property type="term" value="C:membrane"/>
    <property type="evidence" value="ECO:0007669"/>
    <property type="project" value="UniProtKB-SubCell"/>
</dbReference>
<evidence type="ECO:0000256" key="2">
    <source>
        <dbReference type="ARBA" id="ARBA00022692"/>
    </source>
</evidence>
<sequence>MAAWLPTTLFDWVILLYLCWCLLRGWRRGFYPELYAALSAVLLLAMLAGFSLTTVLWRSLDHLLNDYLHLSRLLGLLLLLVLMVWLLWKIRAYLSGLKQKKSRSSPFGPVMGLLQGVLWVTVVLAIARMLPFTVSSVLYSTAARLWRPLVGLILQ</sequence>
<evidence type="ECO:0000256" key="5">
    <source>
        <dbReference type="SAM" id="Phobius"/>
    </source>
</evidence>
<proteinExistence type="predicted"/>
<name>A0A831WG82_9GAMM</name>
<keyword evidence="3 5" id="KW-1133">Transmembrane helix</keyword>
<gene>
    <name evidence="6" type="ORF">ENJ12_10535</name>
</gene>